<reference evidence="1 2" key="1">
    <citation type="journal article" date="2022" name="bioRxiv">
        <title>The genome of the oomycete Peronosclerospora sorghi, a cosmopolitan pathogen of maize and sorghum, is inflated with dispersed pseudogenes.</title>
        <authorList>
            <person name="Fletcher K."/>
            <person name="Martin F."/>
            <person name="Isakeit T."/>
            <person name="Cavanaugh K."/>
            <person name="Magill C."/>
            <person name="Michelmore R."/>
        </authorList>
    </citation>
    <scope>NUCLEOTIDE SEQUENCE [LARGE SCALE GENOMIC DNA]</scope>
    <source>
        <strain evidence="1">P6</strain>
    </source>
</reference>
<accession>A0ACC0WF50</accession>
<evidence type="ECO:0000313" key="2">
    <source>
        <dbReference type="Proteomes" id="UP001163321"/>
    </source>
</evidence>
<comment type="caution">
    <text evidence="1">The sequence shown here is derived from an EMBL/GenBank/DDBJ whole genome shotgun (WGS) entry which is preliminary data.</text>
</comment>
<proteinExistence type="predicted"/>
<dbReference type="EMBL" id="CM047592">
    <property type="protein sequence ID" value="KAI9917207.1"/>
    <property type="molecule type" value="Genomic_DNA"/>
</dbReference>
<evidence type="ECO:0000313" key="1">
    <source>
        <dbReference type="EMBL" id="KAI9917207.1"/>
    </source>
</evidence>
<sequence>MASWRQCFKLGSPTSTFLLVNDEDAGIRDRAVQVLDRLALRNAAFVLPSLSRVLIQVVTRLQHTTDVRMREDSTCLLAHLIRGAQHLVDPYIVQILEVLLPVPVRGSGKRTSRIRTM</sequence>
<organism evidence="1 2">
    <name type="scientific">Peronosclerospora sorghi</name>
    <dbReference type="NCBI Taxonomy" id="230839"/>
    <lineage>
        <taxon>Eukaryota</taxon>
        <taxon>Sar</taxon>
        <taxon>Stramenopiles</taxon>
        <taxon>Oomycota</taxon>
        <taxon>Peronosporomycetes</taxon>
        <taxon>Peronosporales</taxon>
        <taxon>Peronosporaceae</taxon>
        <taxon>Peronosclerospora</taxon>
    </lineage>
</organism>
<keyword evidence="2" id="KW-1185">Reference proteome</keyword>
<name>A0ACC0WF50_9STRA</name>
<gene>
    <name evidence="1" type="ORF">PsorP6_012883</name>
</gene>
<protein>
    <submittedName>
        <fullName evidence="1">Uncharacterized protein</fullName>
    </submittedName>
</protein>
<dbReference type="Proteomes" id="UP001163321">
    <property type="component" value="Chromosome 13"/>
</dbReference>